<dbReference type="InterPro" id="IPR050498">
    <property type="entry name" value="Ycf3"/>
</dbReference>
<name>A0A1G7WKG7_9ACTN</name>
<sequence length="683" mass="73679">MRHLWVQGIRPTASADLPPPLMSPLDAHRRLRGPYTMGGALVAGLLPDALLRRPGSVAAHDIELRAVAPDLRHLVPARRESIAVRLPKPERILVHAPRRTLRLANGLCEFVHDQLSAADARPRSLVITGVHEADHTDTELLAVLLRRIPADLLTLVVCAPPEWRPADAALSAALADHADQVGHGGQVGHGEAPAVPPRAPGGLVDLDGVCDDPEVHARYARLDPQERMALHDRRADELAAHGGVGARLGAIPYHRLHGSDPAAALRALAFAIEWCLEAGFHHAVAEFGALALPLADPRSDHAAWWRILHSTATALASLAREEEAEALFDLARRESTSPQAHASAAYSSAMLRTRHHDPAKRDVDGALALVNQAIAISTLLPDPAERAFKLGFDYNGKALIQMRRGRIDEAADLVEQAIALAETGLPPGTHPIHRLVLRANRAQLAARRGRTADALADLGAAIDADPGYPDYYLDRGNVHYRLGGYAEAVADYETAMRVGPPFPEPYYNRAEARFALGDHDGALADLDRALELDPDFADAYANRAGLLAALGDHQAAKRDAERGLALTPGDPYLLCALGQAEMAEGRTPEARAAFDHALELDPALASAWANRGILQHENGDHEAAARDLTRALDLGEDPALLFNRAMALRAAGHPDEAERDLRRALELAPDDEDIRRELHPAHS</sequence>
<evidence type="ECO:0000313" key="5">
    <source>
        <dbReference type="Proteomes" id="UP000198923"/>
    </source>
</evidence>
<feature type="repeat" description="TPR" evidence="3">
    <location>
        <begin position="469"/>
        <end position="502"/>
    </location>
</feature>
<evidence type="ECO:0000313" key="4">
    <source>
        <dbReference type="EMBL" id="SDG72495.1"/>
    </source>
</evidence>
<dbReference type="AlphaFoldDB" id="A0A1G7WKG7"/>
<dbReference type="SMART" id="SM00028">
    <property type="entry name" value="TPR"/>
    <property type="match status" value="8"/>
</dbReference>
<dbReference type="Gene3D" id="1.25.40.10">
    <property type="entry name" value="Tetratricopeptide repeat domain"/>
    <property type="match status" value="4"/>
</dbReference>
<dbReference type="SUPFAM" id="SSF48452">
    <property type="entry name" value="TPR-like"/>
    <property type="match status" value="2"/>
</dbReference>
<evidence type="ECO:0000256" key="3">
    <source>
        <dbReference type="PROSITE-ProRule" id="PRU00339"/>
    </source>
</evidence>
<keyword evidence="2 3" id="KW-0802">TPR repeat</keyword>
<protein>
    <submittedName>
        <fullName evidence="4">Flp pilus assembly protein TadD, contains TPR repeats</fullName>
    </submittedName>
</protein>
<dbReference type="Pfam" id="PF07719">
    <property type="entry name" value="TPR_2"/>
    <property type="match status" value="1"/>
</dbReference>
<keyword evidence="5" id="KW-1185">Reference proteome</keyword>
<dbReference type="RefSeq" id="WP_245690940.1">
    <property type="nucleotide sequence ID" value="NZ_FNCN01000007.1"/>
</dbReference>
<accession>A0A1G7WKG7</accession>
<dbReference type="InterPro" id="IPR019734">
    <property type="entry name" value="TPR_rpt"/>
</dbReference>
<reference evidence="4 5" key="1">
    <citation type="submission" date="2016-10" db="EMBL/GenBank/DDBJ databases">
        <authorList>
            <person name="de Groot N.N."/>
        </authorList>
    </citation>
    <scope>NUCLEOTIDE SEQUENCE [LARGE SCALE GENOMIC DNA]</scope>
    <source>
        <strain evidence="4 5">CPCC 201354</strain>
    </source>
</reference>
<feature type="repeat" description="TPR" evidence="3">
    <location>
        <begin position="503"/>
        <end position="536"/>
    </location>
</feature>
<dbReference type="PROSITE" id="PS50005">
    <property type="entry name" value="TPR"/>
    <property type="match status" value="4"/>
</dbReference>
<dbReference type="Pfam" id="PF13414">
    <property type="entry name" value="TPR_11"/>
    <property type="match status" value="2"/>
</dbReference>
<dbReference type="EMBL" id="FNCN01000007">
    <property type="protein sequence ID" value="SDG72495.1"/>
    <property type="molecule type" value="Genomic_DNA"/>
</dbReference>
<dbReference type="STRING" id="504805.SAMN05421505_10779"/>
<evidence type="ECO:0000256" key="1">
    <source>
        <dbReference type="ARBA" id="ARBA00022737"/>
    </source>
</evidence>
<dbReference type="InterPro" id="IPR011990">
    <property type="entry name" value="TPR-like_helical_dom_sf"/>
</dbReference>
<dbReference type="InterPro" id="IPR013105">
    <property type="entry name" value="TPR_2"/>
</dbReference>
<organism evidence="4 5">
    <name type="scientific">Sinosporangium album</name>
    <dbReference type="NCBI Taxonomy" id="504805"/>
    <lineage>
        <taxon>Bacteria</taxon>
        <taxon>Bacillati</taxon>
        <taxon>Actinomycetota</taxon>
        <taxon>Actinomycetes</taxon>
        <taxon>Streptosporangiales</taxon>
        <taxon>Streptosporangiaceae</taxon>
        <taxon>Sinosporangium</taxon>
    </lineage>
</organism>
<evidence type="ECO:0000256" key="2">
    <source>
        <dbReference type="ARBA" id="ARBA00022803"/>
    </source>
</evidence>
<dbReference type="Pfam" id="PF13432">
    <property type="entry name" value="TPR_16"/>
    <property type="match status" value="1"/>
</dbReference>
<feature type="repeat" description="TPR" evidence="3">
    <location>
        <begin position="571"/>
        <end position="604"/>
    </location>
</feature>
<gene>
    <name evidence="4" type="ORF">SAMN05421505_10779</name>
</gene>
<keyword evidence="1" id="KW-0677">Repeat</keyword>
<dbReference type="PANTHER" id="PTHR44858:SF1">
    <property type="entry name" value="UDP-N-ACETYLGLUCOSAMINE--PEPTIDE N-ACETYLGLUCOSAMINYLTRANSFERASE SPINDLY-RELATED"/>
    <property type="match status" value="1"/>
</dbReference>
<dbReference type="PROSITE" id="PS50293">
    <property type="entry name" value="TPR_REGION"/>
    <property type="match status" value="1"/>
</dbReference>
<feature type="repeat" description="TPR" evidence="3">
    <location>
        <begin position="638"/>
        <end position="671"/>
    </location>
</feature>
<proteinExistence type="predicted"/>
<dbReference type="Proteomes" id="UP000198923">
    <property type="component" value="Unassembled WGS sequence"/>
</dbReference>
<dbReference type="PANTHER" id="PTHR44858">
    <property type="entry name" value="TETRATRICOPEPTIDE REPEAT PROTEIN 6"/>
    <property type="match status" value="1"/>
</dbReference>